<sequence length="389" mass="40043">MRRRAPRASLLTALTLLCGSGCGGDGGDDTDGEAAEASTSEADDEAEAETGESAVAPGDTCDAAVLVKAPTTVTSSLRDATVSSLGSEFGSSCGASGPVVYLRLEIEARVDLTIHARGRAYTPRVAVQLPGCVSAQDDPDRLLGCVDGPVPQTFMDLGPGAELLVTVGISADDPALELAAAEPGEPDPLDFELDFDLRAVLGEGQACGSGQGRCEAGTVCLASDDGGFEVERCHRPPADSCVEPGQLAIPDPGPDPGAGVTIMIDPDEAHSDAHEHSCTGWRRPDRVEQLLLPAVLPVDATLVVRADDPRVGLALRDPSCLPELELVCSPAQPGAAQTLLQWGGDGELSAMAEAGQAPLLFIELPRLDTATDPIDPIDPIMVSVEIASN</sequence>
<feature type="signal peptide" evidence="2">
    <location>
        <begin position="1"/>
        <end position="23"/>
    </location>
</feature>
<evidence type="ECO:0000313" key="3">
    <source>
        <dbReference type="EMBL" id="PRP96312.1"/>
    </source>
</evidence>
<organism evidence="3 4">
    <name type="scientific">Enhygromyxa salina</name>
    <dbReference type="NCBI Taxonomy" id="215803"/>
    <lineage>
        <taxon>Bacteria</taxon>
        <taxon>Pseudomonadati</taxon>
        <taxon>Myxococcota</taxon>
        <taxon>Polyangia</taxon>
        <taxon>Nannocystales</taxon>
        <taxon>Nannocystaceae</taxon>
        <taxon>Enhygromyxa</taxon>
    </lineage>
</organism>
<feature type="region of interest" description="Disordered" evidence="1">
    <location>
        <begin position="25"/>
        <end position="46"/>
    </location>
</feature>
<comment type="caution">
    <text evidence="3">The sequence shown here is derived from an EMBL/GenBank/DDBJ whole genome shotgun (WGS) entry which is preliminary data.</text>
</comment>
<gene>
    <name evidence="3" type="ORF">ENSA7_71270</name>
</gene>
<accession>A0A2S9XTY0</accession>
<name>A0A2S9XTY0_9BACT</name>
<evidence type="ECO:0000256" key="2">
    <source>
        <dbReference type="SAM" id="SignalP"/>
    </source>
</evidence>
<feature type="chain" id="PRO_5015566453" description="Lipoprotein" evidence="2">
    <location>
        <begin position="24"/>
        <end position="389"/>
    </location>
</feature>
<proteinExistence type="predicted"/>
<reference evidence="3 4" key="1">
    <citation type="submission" date="2018-03" db="EMBL/GenBank/DDBJ databases">
        <title>Draft Genome Sequences of the Obligatory Marine Myxobacteria Enhygromyxa salina SWB007.</title>
        <authorList>
            <person name="Poehlein A."/>
            <person name="Moghaddam J.A."/>
            <person name="Harms H."/>
            <person name="Alanjari M."/>
            <person name="Koenig G.M."/>
            <person name="Daniel R."/>
            <person name="Schaeberle T.F."/>
        </authorList>
    </citation>
    <scope>NUCLEOTIDE SEQUENCE [LARGE SCALE GENOMIC DNA]</scope>
    <source>
        <strain evidence="3 4">SWB007</strain>
    </source>
</reference>
<dbReference type="EMBL" id="PVNL01000135">
    <property type="protein sequence ID" value="PRP96312.1"/>
    <property type="molecule type" value="Genomic_DNA"/>
</dbReference>
<keyword evidence="2" id="KW-0732">Signal</keyword>
<dbReference type="AlphaFoldDB" id="A0A2S9XTY0"/>
<dbReference type="Proteomes" id="UP000238823">
    <property type="component" value="Unassembled WGS sequence"/>
</dbReference>
<evidence type="ECO:0000313" key="4">
    <source>
        <dbReference type="Proteomes" id="UP000238823"/>
    </source>
</evidence>
<dbReference type="OrthoDB" id="9827412at2"/>
<protein>
    <recommendedName>
        <fullName evidence="5">Lipoprotein</fullName>
    </recommendedName>
</protein>
<dbReference type="RefSeq" id="WP_146158532.1">
    <property type="nucleotide sequence ID" value="NZ_PVNL01000135.1"/>
</dbReference>
<evidence type="ECO:0008006" key="5">
    <source>
        <dbReference type="Google" id="ProtNLM"/>
    </source>
</evidence>
<evidence type="ECO:0000256" key="1">
    <source>
        <dbReference type="SAM" id="MobiDB-lite"/>
    </source>
</evidence>